<sequence>MTAPLVPRKRASKPKVRTGCDTCKKVGPYRDVFVRAKQEGLRGNRRVKCDERKPKCVRCEKLNHSCAYATGSEAKSPKEESSSSPDSSCRSSPAREVGTLFYQPRCYNLNSQEGLYFELYQHRVAKRLAYPELWYRSVLRESVRDRTIRHGVIAIGALAQAGLEHAARTSARQKVPRRTLSRELMRSAHYREAIQNYTQALSTFRNRIELEGGSTPPRTVIIATLLFLIFEQMQGNSVAVQQLTGNVIAMLRGSLITFQAKGTSESQIAAEIDDEGVQEAEMVLPRMFAASLSGCEVHPTVYQLALQIQVDPLDVEVPVEGASRLQIKRVWDRMITRLTLYTIRGRAALADPASDLDEYREGQRIFLDRLAQSKEVMTAMQEKRQDLDVQFRLTIKVILCAIHIAEVYVSCFLDETDQSWDCFTGHYEKIIEIAESIFDVLPPSFDGWPMYDCSLPPIIHCVLQKCRDPVLHRRAAAVYQKLSQNERSLGLGLVTRDASDDVVVGVVANDWASEVTTEDGESAVSSPGSETSLILEAMKASRSDSGGSSWSTPLPSPASSSSSPPMTQQLPIRNGLHKSLCMGNCCLRTVVLDGGV</sequence>
<dbReference type="EMBL" id="JAQQWM010000005">
    <property type="protein sequence ID" value="KAK8063891.1"/>
    <property type="molecule type" value="Genomic_DNA"/>
</dbReference>
<evidence type="ECO:0000256" key="6">
    <source>
        <dbReference type="ARBA" id="ARBA00023242"/>
    </source>
</evidence>
<keyword evidence="3" id="KW-0805">Transcription regulation</keyword>
<dbReference type="Proteomes" id="UP001446871">
    <property type="component" value="Unassembled WGS sequence"/>
</dbReference>
<evidence type="ECO:0000256" key="2">
    <source>
        <dbReference type="ARBA" id="ARBA00022833"/>
    </source>
</evidence>
<keyword evidence="1" id="KW-0479">Metal-binding</keyword>
<comment type="caution">
    <text evidence="9">The sequence shown here is derived from an EMBL/GenBank/DDBJ whole genome shotgun (WGS) entry which is preliminary data.</text>
</comment>
<feature type="region of interest" description="Disordered" evidence="7">
    <location>
        <begin position="73"/>
        <end position="92"/>
    </location>
</feature>
<keyword evidence="10" id="KW-1185">Reference proteome</keyword>
<accession>A0ABR1V0R0</accession>
<dbReference type="PANTHER" id="PTHR36206:SF4">
    <property type="entry name" value="HYPOTHETICAL CONSERVED PROTEIN (EUROFUNG)-RELATED"/>
    <property type="match status" value="1"/>
</dbReference>
<name>A0ABR1V0R0_9PEZI</name>
<dbReference type="SUPFAM" id="SSF57701">
    <property type="entry name" value="Zn2/Cys6 DNA-binding domain"/>
    <property type="match status" value="1"/>
</dbReference>
<evidence type="ECO:0000256" key="1">
    <source>
        <dbReference type="ARBA" id="ARBA00022723"/>
    </source>
</evidence>
<dbReference type="Gene3D" id="4.10.240.10">
    <property type="entry name" value="Zn(2)-C6 fungal-type DNA-binding domain"/>
    <property type="match status" value="1"/>
</dbReference>
<evidence type="ECO:0000256" key="3">
    <source>
        <dbReference type="ARBA" id="ARBA00023015"/>
    </source>
</evidence>
<evidence type="ECO:0000313" key="10">
    <source>
        <dbReference type="Proteomes" id="UP001446871"/>
    </source>
</evidence>
<evidence type="ECO:0000256" key="7">
    <source>
        <dbReference type="SAM" id="MobiDB-lite"/>
    </source>
</evidence>
<protein>
    <submittedName>
        <fullName evidence="9">Aspercryptin biosynthesis cluster-specific transcription regulator atnN</fullName>
    </submittedName>
</protein>
<reference evidence="9 10" key="1">
    <citation type="submission" date="2023-01" db="EMBL/GenBank/DDBJ databases">
        <title>Analysis of 21 Apiospora genomes using comparative genomics revels a genus with tremendous synthesis potential of carbohydrate active enzymes and secondary metabolites.</title>
        <authorList>
            <person name="Sorensen T."/>
        </authorList>
    </citation>
    <scope>NUCLEOTIDE SEQUENCE [LARGE SCALE GENOMIC DNA]</scope>
    <source>
        <strain evidence="9 10">CBS 83171</strain>
    </source>
</reference>
<gene>
    <name evidence="9" type="ORF">PG996_008543</name>
</gene>
<dbReference type="CDD" id="cd00067">
    <property type="entry name" value="GAL4"/>
    <property type="match status" value="1"/>
</dbReference>
<keyword evidence="5" id="KW-0804">Transcription</keyword>
<feature type="region of interest" description="Disordered" evidence="7">
    <location>
        <begin position="541"/>
        <end position="571"/>
    </location>
</feature>
<evidence type="ECO:0000256" key="4">
    <source>
        <dbReference type="ARBA" id="ARBA00023125"/>
    </source>
</evidence>
<dbReference type="PANTHER" id="PTHR36206">
    <property type="entry name" value="ASPERCRYPTIN BIOSYNTHESIS CLUSTER-SPECIFIC TRANSCRIPTION REGULATOR ATNN-RELATED"/>
    <property type="match status" value="1"/>
</dbReference>
<organism evidence="9 10">
    <name type="scientific">Apiospora saccharicola</name>
    <dbReference type="NCBI Taxonomy" id="335842"/>
    <lineage>
        <taxon>Eukaryota</taxon>
        <taxon>Fungi</taxon>
        <taxon>Dikarya</taxon>
        <taxon>Ascomycota</taxon>
        <taxon>Pezizomycotina</taxon>
        <taxon>Sordariomycetes</taxon>
        <taxon>Xylariomycetidae</taxon>
        <taxon>Amphisphaeriales</taxon>
        <taxon>Apiosporaceae</taxon>
        <taxon>Apiospora</taxon>
    </lineage>
</organism>
<evidence type="ECO:0000256" key="5">
    <source>
        <dbReference type="ARBA" id="ARBA00023163"/>
    </source>
</evidence>
<keyword evidence="4" id="KW-0238">DNA-binding</keyword>
<evidence type="ECO:0000313" key="9">
    <source>
        <dbReference type="EMBL" id="KAK8063891.1"/>
    </source>
</evidence>
<dbReference type="InterPro" id="IPR036864">
    <property type="entry name" value="Zn2-C6_fun-type_DNA-bd_sf"/>
</dbReference>
<feature type="domain" description="Zn(2)-C6 fungal-type" evidence="8">
    <location>
        <begin position="45"/>
        <end position="69"/>
    </location>
</feature>
<keyword evidence="2" id="KW-0862">Zinc</keyword>
<dbReference type="InterPro" id="IPR001138">
    <property type="entry name" value="Zn2Cys6_DnaBD"/>
</dbReference>
<feature type="compositionally biased region" description="Low complexity" evidence="7">
    <location>
        <begin position="543"/>
        <end position="565"/>
    </location>
</feature>
<dbReference type="InterPro" id="IPR052360">
    <property type="entry name" value="Transcr_Regulatory_Proteins"/>
</dbReference>
<dbReference type="Pfam" id="PF00172">
    <property type="entry name" value="Zn_clus"/>
    <property type="match status" value="1"/>
</dbReference>
<keyword evidence="6" id="KW-0539">Nucleus</keyword>
<proteinExistence type="predicted"/>
<evidence type="ECO:0000259" key="8">
    <source>
        <dbReference type="Pfam" id="PF00172"/>
    </source>
</evidence>
<feature type="compositionally biased region" description="Low complexity" evidence="7">
    <location>
        <begin position="82"/>
        <end position="92"/>
    </location>
</feature>